<dbReference type="EMBL" id="LAZR01010769">
    <property type="protein sequence ID" value="KKM65183.1"/>
    <property type="molecule type" value="Genomic_DNA"/>
</dbReference>
<name>A0A0F9J6J3_9ZZZZ</name>
<reference evidence="1" key="1">
    <citation type="journal article" date="2015" name="Nature">
        <title>Complex archaea that bridge the gap between prokaryotes and eukaryotes.</title>
        <authorList>
            <person name="Spang A."/>
            <person name="Saw J.H."/>
            <person name="Jorgensen S.L."/>
            <person name="Zaremba-Niedzwiedzka K."/>
            <person name="Martijn J."/>
            <person name="Lind A.E."/>
            <person name="van Eijk R."/>
            <person name="Schleper C."/>
            <person name="Guy L."/>
            <person name="Ettema T.J."/>
        </authorList>
    </citation>
    <scope>NUCLEOTIDE SEQUENCE</scope>
</reference>
<gene>
    <name evidence="1" type="ORF">LCGC14_1493820</name>
</gene>
<organism evidence="1">
    <name type="scientific">marine sediment metagenome</name>
    <dbReference type="NCBI Taxonomy" id="412755"/>
    <lineage>
        <taxon>unclassified sequences</taxon>
        <taxon>metagenomes</taxon>
        <taxon>ecological metagenomes</taxon>
    </lineage>
</organism>
<accession>A0A0F9J6J3</accession>
<dbReference type="AlphaFoldDB" id="A0A0F9J6J3"/>
<evidence type="ECO:0000313" key="1">
    <source>
        <dbReference type="EMBL" id="KKM65183.1"/>
    </source>
</evidence>
<sequence>MATPKEKILELSRPLTDSLTDIGAEIGVSRQYVHQVVTAEEIPYIVGGIKSKRACLNPDCTNPTSYPDRDAYCEQCSPNAHKLRRKGKWVKCTLCEAEIYRCQSYLKRTVQAFCNVEHYNTYRRDIHRIIRKK</sequence>
<comment type="caution">
    <text evidence="1">The sequence shown here is derived from an EMBL/GenBank/DDBJ whole genome shotgun (WGS) entry which is preliminary data.</text>
</comment>
<protein>
    <submittedName>
        <fullName evidence="1">Uncharacterized protein</fullName>
    </submittedName>
</protein>
<proteinExistence type="predicted"/>